<keyword evidence="3" id="KW-0677">Repeat</keyword>
<dbReference type="InterPro" id="IPR037721">
    <property type="entry name" value="Ferlin"/>
</dbReference>
<dbReference type="PANTHER" id="PTHR12546:SF60">
    <property type="entry name" value="MISFIRE, ISOFORM F"/>
    <property type="match status" value="1"/>
</dbReference>
<keyword evidence="7" id="KW-1185">Reference proteome</keyword>
<evidence type="ECO:0000313" key="6">
    <source>
        <dbReference type="EnsemblMetazoa" id="AMAM005141-PA"/>
    </source>
</evidence>
<keyword evidence="5" id="KW-0472">Membrane</keyword>
<evidence type="ECO:0000256" key="4">
    <source>
        <dbReference type="ARBA" id="ARBA00022989"/>
    </source>
</evidence>
<keyword evidence="2" id="KW-0812">Transmembrane</keyword>
<dbReference type="EnsemblMetazoa" id="AMAM005141-RA">
    <property type="protein sequence ID" value="AMAM005141-PA"/>
    <property type="gene ID" value="AMAM005141"/>
</dbReference>
<evidence type="ECO:0000256" key="1">
    <source>
        <dbReference type="ARBA" id="ARBA00004370"/>
    </source>
</evidence>
<dbReference type="PANTHER" id="PTHR12546">
    <property type="entry name" value="FER-1-LIKE"/>
    <property type="match status" value="1"/>
</dbReference>
<evidence type="ECO:0000256" key="5">
    <source>
        <dbReference type="ARBA" id="ARBA00023136"/>
    </source>
</evidence>
<dbReference type="VEuPathDB" id="VectorBase:AMAM005141"/>
<accession>A0A182SEG6</accession>
<reference evidence="7" key="1">
    <citation type="submission" date="2013-09" db="EMBL/GenBank/DDBJ databases">
        <title>The Genome Sequence of Anopheles maculatus species B.</title>
        <authorList>
            <consortium name="The Broad Institute Genomics Platform"/>
            <person name="Neafsey D.E."/>
            <person name="Besansky N."/>
            <person name="Howell P."/>
            <person name="Walton C."/>
            <person name="Young S.K."/>
            <person name="Zeng Q."/>
            <person name="Gargeya S."/>
            <person name="Fitzgerald M."/>
            <person name="Haas B."/>
            <person name="Abouelleil A."/>
            <person name="Allen A.W."/>
            <person name="Alvarado L."/>
            <person name="Arachchi H.M."/>
            <person name="Berlin A.M."/>
            <person name="Chapman S.B."/>
            <person name="Gainer-Dewar J."/>
            <person name="Goldberg J."/>
            <person name="Griggs A."/>
            <person name="Gujja S."/>
            <person name="Hansen M."/>
            <person name="Howarth C."/>
            <person name="Imamovic A."/>
            <person name="Ireland A."/>
            <person name="Larimer J."/>
            <person name="McCowan C."/>
            <person name="Murphy C."/>
            <person name="Pearson M."/>
            <person name="Poon T.W."/>
            <person name="Priest M."/>
            <person name="Roberts A."/>
            <person name="Saif S."/>
            <person name="Shea T."/>
            <person name="Sisk P."/>
            <person name="Sykes S."/>
            <person name="Wortman J."/>
            <person name="Nusbaum C."/>
            <person name="Birren B."/>
        </authorList>
    </citation>
    <scope>NUCLEOTIDE SEQUENCE [LARGE SCALE GENOMIC DNA]</scope>
    <source>
        <strain evidence="7">maculatus3</strain>
    </source>
</reference>
<reference evidence="6" key="2">
    <citation type="submission" date="2020-05" db="UniProtKB">
        <authorList>
            <consortium name="EnsemblMetazoa"/>
        </authorList>
    </citation>
    <scope>IDENTIFICATION</scope>
    <source>
        <strain evidence="6">maculatus3</strain>
    </source>
</reference>
<keyword evidence="4" id="KW-1133">Transmembrane helix</keyword>
<evidence type="ECO:0000313" key="7">
    <source>
        <dbReference type="Proteomes" id="UP000075901"/>
    </source>
</evidence>
<name>A0A182SEG6_9DIPT</name>
<comment type="subcellular location">
    <subcellularLocation>
        <location evidence="1">Membrane</location>
    </subcellularLocation>
</comment>
<organism evidence="6 7">
    <name type="scientific">Anopheles maculatus</name>
    <dbReference type="NCBI Taxonomy" id="74869"/>
    <lineage>
        <taxon>Eukaryota</taxon>
        <taxon>Metazoa</taxon>
        <taxon>Ecdysozoa</taxon>
        <taxon>Arthropoda</taxon>
        <taxon>Hexapoda</taxon>
        <taxon>Insecta</taxon>
        <taxon>Pterygota</taxon>
        <taxon>Neoptera</taxon>
        <taxon>Endopterygota</taxon>
        <taxon>Diptera</taxon>
        <taxon>Nematocera</taxon>
        <taxon>Culicoidea</taxon>
        <taxon>Culicidae</taxon>
        <taxon>Anophelinae</taxon>
        <taxon>Anopheles</taxon>
        <taxon>Anopheles maculatus group</taxon>
    </lineage>
</organism>
<protein>
    <submittedName>
        <fullName evidence="6">Uncharacterized protein</fullName>
    </submittedName>
</protein>
<dbReference type="Proteomes" id="UP000075901">
    <property type="component" value="Unassembled WGS sequence"/>
</dbReference>
<evidence type="ECO:0000256" key="2">
    <source>
        <dbReference type="ARBA" id="ARBA00022692"/>
    </source>
</evidence>
<evidence type="ECO:0000256" key="3">
    <source>
        <dbReference type="ARBA" id="ARBA00022737"/>
    </source>
</evidence>
<sequence length="319" mass="36232">MLHYLYQASPSGPSGLQYGKRCTILPRSIHCNHSCPDRCGCIYAKLDYELQIGTEQQELITLETPSRNAADVQLPIDNHLTTKYVHCKVHVYQGRIFAGFLNNQEFDAKLTVLFENYEQALSRLPVNPNYWPLMILKHVDCTDAKRMKTIGNAIVNASDLVEDCSTTPESSTESSTIIEITQEENVTQFPLNIANQNPLNIVNHLSYARDVIKKQVESLNVASKSSKSVSSENLELTWWTKFYNSQLSQNCQKYSLKIYDRELESVAEFNGFKDWSGSYSLQKVKRSKKLAFKKQAYGTAKCQIQISSLVKTPKQQTIP</sequence>
<dbReference type="GO" id="GO:0007009">
    <property type="term" value="P:plasma membrane organization"/>
    <property type="evidence" value="ECO:0007669"/>
    <property type="project" value="TreeGrafter"/>
</dbReference>
<dbReference type="AlphaFoldDB" id="A0A182SEG6"/>
<dbReference type="GO" id="GO:0016020">
    <property type="term" value="C:membrane"/>
    <property type="evidence" value="ECO:0007669"/>
    <property type="project" value="UniProtKB-SubCell"/>
</dbReference>
<proteinExistence type="predicted"/>